<evidence type="ECO:0000313" key="2">
    <source>
        <dbReference type="EMBL" id="KPV54173.1"/>
    </source>
</evidence>
<dbReference type="PANTHER" id="PTHR12110:SF21">
    <property type="entry name" value="XYLOSE ISOMERASE-LIKE TIM BARREL DOMAIN-CONTAINING PROTEIN"/>
    <property type="match status" value="1"/>
</dbReference>
<gene>
    <name evidence="2" type="ORF">SE17_05400</name>
</gene>
<name>A0A0N8PT04_9CHLR</name>
<dbReference type="InterPro" id="IPR050312">
    <property type="entry name" value="IolE/XylAMocC-like"/>
</dbReference>
<accession>A0A0N8PT04</accession>
<reference evidence="2 3" key="1">
    <citation type="submission" date="2015-09" db="EMBL/GenBank/DDBJ databases">
        <title>Draft genome sequence of Kouleothrix aurantiaca JCM 19913.</title>
        <authorList>
            <person name="Hemp J."/>
        </authorList>
    </citation>
    <scope>NUCLEOTIDE SEQUENCE [LARGE SCALE GENOMIC DNA]</scope>
    <source>
        <strain evidence="2 3">COM-B</strain>
    </source>
</reference>
<dbReference type="Pfam" id="PF01261">
    <property type="entry name" value="AP_endonuc_2"/>
    <property type="match status" value="1"/>
</dbReference>
<sequence>MQIGIFAKTFVRPSLAETLDAVAAHGIQQVQFNMACAGLPSMPDQIDSALAATIRRELAARSIAMAAVSGTFNIIHPDMEQRRAGIRRLHVLAASCHQLGTALITLSTGTRDPENMWRRHAGNDTPAAWRDMIASLREMVKIAEDNAATLGIEPEISNVIDSAAKARRLLDEIGSPRLKIVMDGANLFHAGALARMREILEEAFALLGSDIVLAHAKDLSRDGDAGHEAAGTGQLDYNLYLSLLRRVGYRGPLILHALAEEQVDPCVAFLRQKGAALDAQVAG</sequence>
<keyword evidence="3" id="KW-1185">Reference proteome</keyword>
<organism evidence="2 3">
    <name type="scientific">Kouleothrix aurantiaca</name>
    <dbReference type="NCBI Taxonomy" id="186479"/>
    <lineage>
        <taxon>Bacteria</taxon>
        <taxon>Bacillati</taxon>
        <taxon>Chloroflexota</taxon>
        <taxon>Chloroflexia</taxon>
        <taxon>Chloroflexales</taxon>
        <taxon>Roseiflexineae</taxon>
        <taxon>Roseiflexaceae</taxon>
        <taxon>Kouleothrix</taxon>
    </lineage>
</organism>
<dbReference type="Proteomes" id="UP000050509">
    <property type="component" value="Unassembled WGS sequence"/>
</dbReference>
<dbReference type="PATRIC" id="fig|186479.3.peg.93"/>
<dbReference type="PANTHER" id="PTHR12110">
    <property type="entry name" value="HYDROXYPYRUVATE ISOMERASE"/>
    <property type="match status" value="1"/>
</dbReference>
<protein>
    <recommendedName>
        <fullName evidence="1">Xylose isomerase-like TIM barrel domain-containing protein</fullName>
    </recommendedName>
</protein>
<dbReference type="Gene3D" id="3.20.20.150">
    <property type="entry name" value="Divalent-metal-dependent TIM barrel enzymes"/>
    <property type="match status" value="1"/>
</dbReference>
<comment type="caution">
    <text evidence="2">The sequence shown here is derived from an EMBL/GenBank/DDBJ whole genome shotgun (WGS) entry which is preliminary data.</text>
</comment>
<dbReference type="AlphaFoldDB" id="A0A0N8PT04"/>
<feature type="domain" description="Xylose isomerase-like TIM barrel" evidence="1">
    <location>
        <begin position="19"/>
        <end position="257"/>
    </location>
</feature>
<dbReference type="EMBL" id="LJCR01000101">
    <property type="protein sequence ID" value="KPV54173.1"/>
    <property type="molecule type" value="Genomic_DNA"/>
</dbReference>
<dbReference type="InterPro" id="IPR036237">
    <property type="entry name" value="Xyl_isomerase-like_sf"/>
</dbReference>
<evidence type="ECO:0000313" key="3">
    <source>
        <dbReference type="Proteomes" id="UP000050509"/>
    </source>
</evidence>
<dbReference type="SUPFAM" id="SSF51658">
    <property type="entry name" value="Xylose isomerase-like"/>
    <property type="match status" value="1"/>
</dbReference>
<dbReference type="InterPro" id="IPR013022">
    <property type="entry name" value="Xyl_isomerase-like_TIM-brl"/>
</dbReference>
<proteinExistence type="predicted"/>
<evidence type="ECO:0000259" key="1">
    <source>
        <dbReference type="Pfam" id="PF01261"/>
    </source>
</evidence>